<accession>A0A7C9VGQ4</accession>
<organism evidence="1 2">
    <name type="scientific">Candidatus Afipia apatlaquensis</name>
    <dbReference type="NCBI Taxonomy" id="2712852"/>
    <lineage>
        <taxon>Bacteria</taxon>
        <taxon>Pseudomonadati</taxon>
        <taxon>Pseudomonadota</taxon>
        <taxon>Alphaproteobacteria</taxon>
        <taxon>Hyphomicrobiales</taxon>
        <taxon>Nitrobacteraceae</taxon>
        <taxon>Afipia</taxon>
    </lineage>
</organism>
<comment type="caution">
    <text evidence="1">The sequence shown here is derived from an EMBL/GenBank/DDBJ whole genome shotgun (WGS) entry which is preliminary data.</text>
</comment>
<dbReference type="AlphaFoldDB" id="A0A7C9VGQ4"/>
<proteinExistence type="predicted"/>
<evidence type="ECO:0000313" key="1">
    <source>
        <dbReference type="EMBL" id="NGX96786.1"/>
    </source>
</evidence>
<dbReference type="EMBL" id="JAAMRR010000850">
    <property type="protein sequence ID" value="NGX96786.1"/>
    <property type="molecule type" value="Genomic_DNA"/>
</dbReference>
<keyword evidence="2" id="KW-1185">Reference proteome</keyword>
<gene>
    <name evidence="1" type="ORF">G4V63_16695</name>
</gene>
<dbReference type="Proteomes" id="UP000480266">
    <property type="component" value="Unassembled WGS sequence"/>
</dbReference>
<evidence type="ECO:0000313" key="2">
    <source>
        <dbReference type="Proteomes" id="UP000480266"/>
    </source>
</evidence>
<protein>
    <submittedName>
        <fullName evidence="1">Uncharacterized protein</fullName>
    </submittedName>
</protein>
<feature type="non-terminal residue" evidence="1">
    <location>
        <position position="641"/>
    </location>
</feature>
<reference evidence="1" key="1">
    <citation type="submission" date="2020-02" db="EMBL/GenBank/DDBJ databases">
        <title>Draft genome sequence of Candidatus Afipia apatlaquensis IBT-C3, a potential strain for decolorization of textile dyes.</title>
        <authorList>
            <person name="Sanchez-Reyes A."/>
            <person name="Breton-Deval L."/>
            <person name="Mangelson H."/>
            <person name="Sanchez-Flores A."/>
        </authorList>
    </citation>
    <scope>NUCLEOTIDE SEQUENCE [LARGE SCALE GENOMIC DNA]</scope>
    <source>
        <strain evidence="1">IBT-C3</strain>
    </source>
</reference>
<sequence>MSPILLDRAGGNYQISFDLNALIEQLSTGAFQPLDSDLTAIAALSTTTYGRSLLTLANATALAAEVDSFFLTPAEGNAAYQPLDSDLTAIAALTTTTFGRALLTLADAAAARSNFGLVIGTDVQAYDSDLAALAANSTNGIWARTGAGTGSARTITGTANEITVTNGDGVSGNPTASLPSSLTFTGKTVTGGSFSSPSLTTPTLGVATATSINKVAITAPATSATLTIPDGVTLTGPAASGTVMTLGNTETVTGVKTFGSAGAAGRLKIAGTTSGSTVLDATAIASGTLTLPASTDTLVGRATTDTLTNKTYDTAGTGNSFSVNGVALTANTGTGAMVRDTSPTLTTPALGTPSSVTLTNATGLPLSTGVTGNLSVNNLNSGTSASSTTFWRGDGTWATPAGGGGGSPGGSTTQVQYNNAGAFGGLARVTGDGNDLSFVGATSGATKVIATAVAGATTLTLPAATDTLVGKATTDTLTNKTISGASNTLTVRLANDVTGNLPVGNLNSGTSASSTTFWRGDGTWATPAGGGGTEATQAEMQAATGSTQMVTPRRVKDSPFAAKAWVKWGVTTTIDASQGVSSITDNGTGDWTVNWSTAFSSANYMVQHTYEHLFATTALGPCGVKAGGQATGSVRVVVYGC</sequence>
<name>A0A7C9VGQ4_9BRAD</name>